<dbReference type="InterPro" id="IPR000467">
    <property type="entry name" value="G_patch_dom"/>
</dbReference>
<dbReference type="InterPro" id="IPR050656">
    <property type="entry name" value="PINX1"/>
</dbReference>
<feature type="compositionally biased region" description="Basic and acidic residues" evidence="8">
    <location>
        <begin position="254"/>
        <end position="265"/>
    </location>
</feature>
<evidence type="ECO:0000256" key="3">
    <source>
        <dbReference type="ARBA" id="ARBA00022552"/>
    </source>
</evidence>
<proteinExistence type="inferred from homology"/>
<feature type="region of interest" description="Disordered" evidence="8">
    <location>
        <begin position="146"/>
        <end position="345"/>
    </location>
</feature>
<feature type="compositionally biased region" description="Low complexity" evidence="8">
    <location>
        <begin position="323"/>
        <end position="343"/>
    </location>
</feature>
<evidence type="ECO:0000313" key="10">
    <source>
        <dbReference type="EMBL" id="OAA61987.1"/>
    </source>
</evidence>
<dbReference type="PANTHER" id="PTHR23149:SF31">
    <property type="entry name" value="PROTEIN PXR1"/>
    <property type="match status" value="1"/>
</dbReference>
<dbReference type="GO" id="GO:0006364">
    <property type="term" value="P:rRNA processing"/>
    <property type="evidence" value="ECO:0007669"/>
    <property type="project" value="UniProtKB-KW"/>
</dbReference>
<comment type="subcellular location">
    <subcellularLocation>
        <location evidence="1">Nucleus</location>
        <location evidence="1">Nucleolus</location>
    </subcellularLocation>
</comment>
<comment type="caution">
    <text evidence="10">The sequence shown here is derived from an EMBL/GenBank/DDBJ whole genome shotgun (WGS) entry which is preliminary data.</text>
</comment>
<feature type="region of interest" description="Disordered" evidence="8">
    <location>
        <begin position="1"/>
        <end position="23"/>
    </location>
</feature>
<dbReference type="PROSITE" id="PS50174">
    <property type="entry name" value="G_PATCH"/>
    <property type="match status" value="1"/>
</dbReference>
<dbReference type="AlphaFoldDB" id="A0A167UWU4"/>
<keyword evidence="2" id="KW-0690">Ribosome biogenesis</keyword>
<feature type="compositionally biased region" description="Basic and acidic residues" evidence="8">
    <location>
        <begin position="274"/>
        <end position="292"/>
    </location>
</feature>
<evidence type="ECO:0000256" key="6">
    <source>
        <dbReference type="ARBA" id="ARBA00041961"/>
    </source>
</evidence>
<comment type="function">
    <text evidence="7">Involved in rRNA-processing at A0, A1 and A2 sites and negatively regulates telomerase.</text>
</comment>
<comment type="similarity">
    <text evidence="5">Belongs to the PINX1 family.</text>
</comment>
<dbReference type="GO" id="GO:0003676">
    <property type="term" value="F:nucleic acid binding"/>
    <property type="evidence" value="ECO:0007669"/>
    <property type="project" value="InterPro"/>
</dbReference>
<feature type="compositionally biased region" description="Basic residues" evidence="8">
    <location>
        <begin position="293"/>
        <end position="306"/>
    </location>
</feature>
<organism evidence="10 11">
    <name type="scientific">Niveomyces insectorum RCEF 264</name>
    <dbReference type="NCBI Taxonomy" id="1081102"/>
    <lineage>
        <taxon>Eukaryota</taxon>
        <taxon>Fungi</taxon>
        <taxon>Dikarya</taxon>
        <taxon>Ascomycota</taxon>
        <taxon>Pezizomycotina</taxon>
        <taxon>Sordariomycetes</taxon>
        <taxon>Hypocreomycetidae</taxon>
        <taxon>Hypocreales</taxon>
        <taxon>Cordycipitaceae</taxon>
        <taxon>Niveomyces</taxon>
    </lineage>
</organism>
<reference evidence="10 11" key="1">
    <citation type="journal article" date="2016" name="Genome Biol. Evol.">
        <title>Divergent and convergent evolution of fungal pathogenicity.</title>
        <authorList>
            <person name="Shang Y."/>
            <person name="Xiao G."/>
            <person name="Zheng P."/>
            <person name="Cen K."/>
            <person name="Zhan S."/>
            <person name="Wang C."/>
        </authorList>
    </citation>
    <scope>NUCLEOTIDE SEQUENCE [LARGE SCALE GENOMIC DNA]</scope>
    <source>
        <strain evidence="10 11">RCEF 264</strain>
    </source>
</reference>
<evidence type="ECO:0000256" key="1">
    <source>
        <dbReference type="ARBA" id="ARBA00004604"/>
    </source>
</evidence>
<name>A0A167UWU4_9HYPO</name>
<keyword evidence="4" id="KW-0539">Nucleus</keyword>
<dbReference type="PANTHER" id="PTHR23149">
    <property type="entry name" value="G PATCH DOMAIN CONTAINING PROTEIN"/>
    <property type="match status" value="1"/>
</dbReference>
<sequence>MGLSGAKNKRRIGEDPNNTKWARNTDTYGHRILRAQGWEPGQFLGPKDEARAAFHTAASASYIRTVLREDNLGLGAAGAGQGTASECTGLDLFKDLLGRLNGTSEAVLEKQRDARETIKRTLYVERRFGPVRFVRGGLLVGDTMKETATDETAAETETATTASGPTGSSDGNPAPETTTSAKKDKKEKKDKEDKSDKKHAKKRKAASDGSNGDSENEDKHSEKKASKRRRRDETDDKASHVPTPTGEDETASGKVDKKNREDKKEKKERRDKKVTKESDKEGRDKMREEKRLKKEKKKEEKKRRKRNESGAPTPATTEADGNASGETTTAAAAAPETDTPASAYPAALVSNRHLARRRYIAQKRAAVMDPQALKQIFMIKT</sequence>
<evidence type="ECO:0000313" key="11">
    <source>
        <dbReference type="Proteomes" id="UP000076874"/>
    </source>
</evidence>
<evidence type="ECO:0000256" key="5">
    <source>
        <dbReference type="ARBA" id="ARBA00038007"/>
    </source>
</evidence>
<accession>A0A167UWU4</accession>
<feature type="domain" description="G-patch" evidence="9">
    <location>
        <begin position="25"/>
        <end position="79"/>
    </location>
</feature>
<evidence type="ECO:0000256" key="8">
    <source>
        <dbReference type="SAM" id="MobiDB-lite"/>
    </source>
</evidence>
<keyword evidence="11" id="KW-1185">Reference proteome</keyword>
<evidence type="ECO:0000256" key="2">
    <source>
        <dbReference type="ARBA" id="ARBA00022517"/>
    </source>
</evidence>
<dbReference type="EMBL" id="AZHD01000007">
    <property type="protein sequence ID" value="OAA61987.1"/>
    <property type="molecule type" value="Genomic_DNA"/>
</dbReference>
<protein>
    <recommendedName>
        <fullName evidence="6">PinX1-related protein 1</fullName>
    </recommendedName>
</protein>
<evidence type="ECO:0000259" key="9">
    <source>
        <dbReference type="PROSITE" id="PS50174"/>
    </source>
</evidence>
<evidence type="ECO:0000256" key="7">
    <source>
        <dbReference type="ARBA" id="ARBA00043878"/>
    </source>
</evidence>
<dbReference type="GO" id="GO:0005730">
    <property type="term" value="C:nucleolus"/>
    <property type="evidence" value="ECO:0007669"/>
    <property type="project" value="UniProtKB-SubCell"/>
</dbReference>
<dbReference type="STRING" id="1081102.A0A167UWU4"/>
<dbReference type="Proteomes" id="UP000076874">
    <property type="component" value="Unassembled WGS sequence"/>
</dbReference>
<feature type="compositionally biased region" description="Basic and acidic residues" evidence="8">
    <location>
        <begin position="181"/>
        <end position="196"/>
    </location>
</feature>
<dbReference type="OrthoDB" id="29523at2759"/>
<gene>
    <name evidence="10" type="ORF">SPI_04846</name>
</gene>
<keyword evidence="3" id="KW-0698">rRNA processing</keyword>
<evidence type="ECO:0000256" key="4">
    <source>
        <dbReference type="ARBA" id="ARBA00023242"/>
    </source>
</evidence>